<accession>A0ACB6QG64</accession>
<proteinExistence type="predicted"/>
<reference evidence="1" key="1">
    <citation type="journal article" date="2020" name="Stud. Mycol.">
        <title>101 Dothideomycetes genomes: a test case for predicting lifestyles and emergence of pathogens.</title>
        <authorList>
            <person name="Haridas S."/>
            <person name="Albert R."/>
            <person name="Binder M."/>
            <person name="Bloem J."/>
            <person name="Labutti K."/>
            <person name="Salamov A."/>
            <person name="Andreopoulos B."/>
            <person name="Baker S."/>
            <person name="Barry K."/>
            <person name="Bills G."/>
            <person name="Bluhm B."/>
            <person name="Cannon C."/>
            <person name="Castanera R."/>
            <person name="Culley D."/>
            <person name="Daum C."/>
            <person name="Ezra D."/>
            <person name="Gonzalez J."/>
            <person name="Henrissat B."/>
            <person name="Kuo A."/>
            <person name="Liang C."/>
            <person name="Lipzen A."/>
            <person name="Lutzoni F."/>
            <person name="Magnuson J."/>
            <person name="Mondo S."/>
            <person name="Nolan M."/>
            <person name="Ohm R."/>
            <person name="Pangilinan J."/>
            <person name="Park H.-J."/>
            <person name="Ramirez L."/>
            <person name="Alfaro M."/>
            <person name="Sun H."/>
            <person name="Tritt A."/>
            <person name="Yoshinaga Y."/>
            <person name="Zwiers L.-H."/>
            <person name="Turgeon B."/>
            <person name="Goodwin S."/>
            <person name="Spatafora J."/>
            <person name="Crous P."/>
            <person name="Grigoriev I."/>
        </authorList>
    </citation>
    <scope>NUCLEOTIDE SEQUENCE</scope>
    <source>
        <strain evidence="1">ATCC 200398</strain>
    </source>
</reference>
<evidence type="ECO:0000313" key="1">
    <source>
        <dbReference type="EMBL" id="KAF2465126.1"/>
    </source>
</evidence>
<name>A0ACB6QG64_9PLEO</name>
<gene>
    <name evidence="1" type="ORF">BDR25DRAFT_241062</name>
</gene>
<evidence type="ECO:0000313" key="2">
    <source>
        <dbReference type="Proteomes" id="UP000799755"/>
    </source>
</evidence>
<dbReference type="Proteomes" id="UP000799755">
    <property type="component" value="Unassembled WGS sequence"/>
</dbReference>
<protein>
    <submittedName>
        <fullName evidence="1">Uncharacterized protein</fullName>
    </submittedName>
</protein>
<feature type="non-terminal residue" evidence="1">
    <location>
        <position position="1"/>
    </location>
</feature>
<comment type="caution">
    <text evidence="1">The sequence shown here is derived from an EMBL/GenBank/DDBJ whole genome shotgun (WGS) entry which is preliminary data.</text>
</comment>
<organism evidence="1 2">
    <name type="scientific">Lindgomyces ingoldianus</name>
    <dbReference type="NCBI Taxonomy" id="673940"/>
    <lineage>
        <taxon>Eukaryota</taxon>
        <taxon>Fungi</taxon>
        <taxon>Dikarya</taxon>
        <taxon>Ascomycota</taxon>
        <taxon>Pezizomycotina</taxon>
        <taxon>Dothideomycetes</taxon>
        <taxon>Pleosporomycetidae</taxon>
        <taxon>Pleosporales</taxon>
        <taxon>Lindgomycetaceae</taxon>
        <taxon>Lindgomyces</taxon>
    </lineage>
</organism>
<sequence length="66" mass="7775">ILYKVLNFLLSSKVKMWQEKKGYTGLHIVKGIKALEIIIKIKNSLVRLYCTQVILYYYIKDKNKPA</sequence>
<keyword evidence="2" id="KW-1185">Reference proteome</keyword>
<dbReference type="EMBL" id="MU003532">
    <property type="protein sequence ID" value="KAF2465126.1"/>
    <property type="molecule type" value="Genomic_DNA"/>
</dbReference>